<dbReference type="OrthoDB" id="9777044at2"/>
<keyword evidence="2 7" id="KW-0812">Transmembrane</keyword>
<dbReference type="Gene3D" id="3.90.550.10">
    <property type="entry name" value="Spore Coat Polysaccharide Biosynthesis Protein SpsA, Chain A"/>
    <property type="match status" value="1"/>
</dbReference>
<feature type="transmembrane region" description="Helical" evidence="7">
    <location>
        <begin position="68"/>
        <end position="90"/>
    </location>
</feature>
<dbReference type="Proteomes" id="UP000245283">
    <property type="component" value="Unassembled WGS sequence"/>
</dbReference>
<feature type="transmembrane region" description="Helical" evidence="7">
    <location>
        <begin position="150"/>
        <end position="174"/>
    </location>
</feature>
<evidence type="ECO:0000256" key="3">
    <source>
        <dbReference type="ARBA" id="ARBA00022927"/>
    </source>
</evidence>
<dbReference type="InterPro" id="IPR029044">
    <property type="entry name" value="Nucleotide-diphossugar_trans"/>
</dbReference>
<name>A0A2V1K985_9ACTO</name>
<dbReference type="HAMAP" id="MF_00902">
    <property type="entry name" value="TatC"/>
    <property type="match status" value="1"/>
</dbReference>
<accession>A0A2V1K985</accession>
<comment type="similarity">
    <text evidence="7">Belongs to the TatC family.</text>
</comment>
<evidence type="ECO:0000256" key="1">
    <source>
        <dbReference type="ARBA" id="ARBA00004141"/>
    </source>
</evidence>
<dbReference type="Pfam" id="PF12804">
    <property type="entry name" value="NTP_transf_3"/>
    <property type="match status" value="1"/>
</dbReference>
<feature type="domain" description="MobA-like NTP transferase" evidence="8">
    <location>
        <begin position="271"/>
        <end position="441"/>
    </location>
</feature>
<dbReference type="NCBIfam" id="TIGR00945">
    <property type="entry name" value="tatC"/>
    <property type="match status" value="1"/>
</dbReference>
<evidence type="ECO:0000256" key="4">
    <source>
        <dbReference type="ARBA" id="ARBA00022989"/>
    </source>
</evidence>
<dbReference type="GO" id="GO:0016779">
    <property type="term" value="F:nucleotidyltransferase activity"/>
    <property type="evidence" value="ECO:0007669"/>
    <property type="project" value="UniProtKB-ARBA"/>
</dbReference>
<dbReference type="RefSeq" id="WP_109092546.1">
    <property type="nucleotide sequence ID" value="NZ_QETB01000001.1"/>
</dbReference>
<proteinExistence type="inferred from homology"/>
<comment type="subunit">
    <text evidence="7">The Tat system comprises two distinct complexes: a TatABC complex, containing multiple copies of TatA, TatB and TatC subunits, and a separate TatA complex, containing only TatA subunits. Substrates initially bind to the TatABC complex, which probably triggers association of the separate TatA complex to form the active translocon.</text>
</comment>
<feature type="transmembrane region" description="Helical" evidence="7">
    <location>
        <begin position="186"/>
        <end position="203"/>
    </location>
</feature>
<dbReference type="InterPro" id="IPR025877">
    <property type="entry name" value="MobA-like_NTP_Trfase"/>
</dbReference>
<evidence type="ECO:0000256" key="6">
    <source>
        <dbReference type="ARBA" id="ARBA00023136"/>
    </source>
</evidence>
<dbReference type="GO" id="GO:0009977">
    <property type="term" value="F:proton motive force dependent protein transmembrane transporter activity"/>
    <property type="evidence" value="ECO:0007669"/>
    <property type="project" value="TreeGrafter"/>
</dbReference>
<comment type="caution">
    <text evidence="9">The sequence shown here is derived from an EMBL/GenBank/DDBJ whole genome shotgun (WGS) entry which is preliminary data.</text>
</comment>
<evidence type="ECO:0000256" key="5">
    <source>
        <dbReference type="ARBA" id="ARBA00023010"/>
    </source>
</evidence>
<dbReference type="GO" id="GO:0043953">
    <property type="term" value="P:protein transport by the Tat complex"/>
    <property type="evidence" value="ECO:0007669"/>
    <property type="project" value="UniProtKB-UniRule"/>
</dbReference>
<keyword evidence="6 7" id="KW-0472">Membrane</keyword>
<keyword evidence="4 7" id="KW-1133">Transmembrane helix</keyword>
<comment type="function">
    <text evidence="7">Part of the twin-arginine translocation (Tat) system that transports large folded proteins containing a characteristic twin-arginine motif in their signal peptide across membranes. Together with TatB, TatC is part of a receptor directly interacting with Tat signal peptides.</text>
</comment>
<dbReference type="GO" id="GO:0065002">
    <property type="term" value="P:intracellular protein transmembrane transport"/>
    <property type="evidence" value="ECO:0007669"/>
    <property type="project" value="TreeGrafter"/>
</dbReference>
<dbReference type="SUPFAM" id="SSF53448">
    <property type="entry name" value="Nucleotide-diphospho-sugar transferases"/>
    <property type="match status" value="1"/>
</dbReference>
<protein>
    <recommendedName>
        <fullName evidence="7">Sec-independent protein translocase protein TatC</fullName>
    </recommendedName>
</protein>
<dbReference type="EMBL" id="QETB01000001">
    <property type="protein sequence ID" value="PWF27045.1"/>
    <property type="molecule type" value="Genomic_DNA"/>
</dbReference>
<evidence type="ECO:0000256" key="2">
    <source>
        <dbReference type="ARBA" id="ARBA00022692"/>
    </source>
</evidence>
<feature type="transmembrane region" description="Helical" evidence="7">
    <location>
        <begin position="209"/>
        <end position="229"/>
    </location>
</feature>
<gene>
    <name evidence="7 9" type="primary">tatC</name>
    <name evidence="9" type="ORF">DD236_01135</name>
</gene>
<dbReference type="AlphaFoldDB" id="A0A2V1K985"/>
<keyword evidence="7" id="KW-0813">Transport</keyword>
<evidence type="ECO:0000256" key="7">
    <source>
        <dbReference type="HAMAP-Rule" id="MF_00902"/>
    </source>
</evidence>
<dbReference type="Pfam" id="PF00902">
    <property type="entry name" value="TatC"/>
    <property type="match status" value="1"/>
</dbReference>
<comment type="subcellular location">
    <subcellularLocation>
        <location evidence="7">Cell membrane</location>
        <topology evidence="7">Multi-pass membrane protein</topology>
    </subcellularLocation>
    <subcellularLocation>
        <location evidence="1">Membrane</location>
        <topology evidence="1">Multi-pass membrane protein</topology>
    </subcellularLocation>
</comment>
<dbReference type="PRINTS" id="PR01840">
    <property type="entry name" value="TATCFAMILY"/>
</dbReference>
<keyword evidence="5 7" id="KW-0811">Translocation</keyword>
<dbReference type="PANTHER" id="PTHR30371:SF0">
    <property type="entry name" value="SEC-INDEPENDENT PROTEIN TRANSLOCASE PROTEIN TATC, CHLOROPLASTIC-RELATED"/>
    <property type="match status" value="1"/>
</dbReference>
<keyword evidence="10" id="KW-1185">Reference proteome</keyword>
<evidence type="ECO:0000313" key="10">
    <source>
        <dbReference type="Proteomes" id="UP000245283"/>
    </source>
</evidence>
<sequence>MSVFGHLKELRKRLLLALLGISVGAVGGWLLFDPIMDYITGPLLDMEDASTVINFPTIGGGLDLKMRVALWAGVLISSPWWIYQLGAFIMPGLKRREKIYTVAFGAVGVVLFAAGAASGVMMIPRAVEILQSFVPSEAFSFLQADTYVDFYLRLVLLFGVSFLLPEILVVLNFLGVLSSKAMLKGWRWAVLIAFTFAAIANPLPSPWPMIMQAMVLICLYLLAVLISWIRERYKLYGRRLRPAKKQAGAMETARTPAWQSNSPNQSLIMGVIILAGGTAKRLGGASKPDVLVGGQRLLDRAITEVAAAAPGAQIVVVAPDNVTVPPGVIRVLEDPPLGGPLAGVSAGFAALRALPGYSPESFMAVLTCDAPLAPRLYPALQAAAAAPAADGGQLVGGAIPVLDTGEDQKAQYLHGVYRAAALEQLLAGDVRDTSVRSVFGQLRLATVPDPDHLGMDIDTWDDAANFEQRLENR</sequence>
<organism evidence="9 10">
    <name type="scientific">Ancrocorticia populi</name>
    <dbReference type="NCBI Taxonomy" id="2175228"/>
    <lineage>
        <taxon>Bacteria</taxon>
        <taxon>Bacillati</taxon>
        <taxon>Actinomycetota</taxon>
        <taxon>Actinomycetes</taxon>
        <taxon>Actinomycetales</taxon>
        <taxon>Actinomycetaceae</taxon>
        <taxon>Ancrocorticia</taxon>
    </lineage>
</organism>
<evidence type="ECO:0000313" key="9">
    <source>
        <dbReference type="EMBL" id="PWF27045.1"/>
    </source>
</evidence>
<reference evidence="10" key="1">
    <citation type="submission" date="2018-05" db="EMBL/GenBank/DDBJ databases">
        <authorList>
            <person name="Li Y."/>
        </authorList>
    </citation>
    <scope>NUCLEOTIDE SEQUENCE [LARGE SCALE GENOMIC DNA]</scope>
    <source>
        <strain evidence="10">sk1b4</strain>
    </source>
</reference>
<keyword evidence="7" id="KW-1003">Cell membrane</keyword>
<evidence type="ECO:0000259" key="8">
    <source>
        <dbReference type="Pfam" id="PF12804"/>
    </source>
</evidence>
<dbReference type="PANTHER" id="PTHR30371">
    <property type="entry name" value="SEC-INDEPENDENT PROTEIN TRANSLOCASE PROTEIN TATC"/>
    <property type="match status" value="1"/>
</dbReference>
<feature type="transmembrane region" description="Helical" evidence="7">
    <location>
        <begin position="14"/>
        <end position="32"/>
    </location>
</feature>
<dbReference type="InterPro" id="IPR002033">
    <property type="entry name" value="TatC"/>
</dbReference>
<keyword evidence="3 7" id="KW-0653">Protein transport</keyword>
<dbReference type="GO" id="GO:0033281">
    <property type="term" value="C:TAT protein transport complex"/>
    <property type="evidence" value="ECO:0007669"/>
    <property type="project" value="UniProtKB-UniRule"/>
</dbReference>
<feature type="transmembrane region" description="Helical" evidence="7">
    <location>
        <begin position="102"/>
        <end position="123"/>
    </location>
</feature>